<feature type="domain" description="Alpha glucuronidase N-terminal" evidence="2">
    <location>
        <begin position="30"/>
        <end position="130"/>
    </location>
</feature>
<dbReference type="InterPro" id="IPR005154">
    <property type="entry name" value="Glyco_hydro_67_aGlcAse_N"/>
</dbReference>
<comment type="caution">
    <text evidence="4">The sequence shown here is derived from an EMBL/GenBank/DDBJ whole genome shotgun (WGS) entry which is preliminary data.</text>
</comment>
<name>A0ABX2AT02_9BACT</name>
<dbReference type="Proteomes" id="UP001193734">
    <property type="component" value="Unassembled WGS sequence"/>
</dbReference>
<dbReference type="Gene3D" id="3.30.379.10">
    <property type="entry name" value="Chitobiase/beta-hexosaminidase domain 2-like"/>
    <property type="match status" value="1"/>
</dbReference>
<reference evidence="4 5" key="1">
    <citation type="submission" date="2020-05" db="EMBL/GenBank/DDBJ databases">
        <title>Distinct polysaccharide utilization as determinants for interspecies competition between intestinal Prevotella spp.</title>
        <authorList>
            <person name="Galvez E.J.C."/>
            <person name="Iljazovic A."/>
            <person name="Strowig T."/>
        </authorList>
    </citation>
    <scope>NUCLEOTIDE SEQUENCE [LARGE SCALE GENOMIC DNA]</scope>
    <source>
        <strain evidence="4 5">PROD</strain>
    </source>
</reference>
<dbReference type="GeneID" id="82156503"/>
<evidence type="ECO:0008006" key="6">
    <source>
        <dbReference type="Google" id="ProtNLM"/>
    </source>
</evidence>
<dbReference type="SUPFAM" id="SSF55545">
    <property type="entry name" value="beta-N-acetylhexosaminidase-like domain"/>
    <property type="match status" value="1"/>
</dbReference>
<evidence type="ECO:0000259" key="3">
    <source>
        <dbReference type="Pfam" id="PF17829"/>
    </source>
</evidence>
<evidence type="ECO:0000313" key="4">
    <source>
        <dbReference type="EMBL" id="NPE13088.1"/>
    </source>
</evidence>
<dbReference type="Gene3D" id="2.60.120.1620">
    <property type="match status" value="1"/>
</dbReference>
<sequence>MKTKLLLLIMLLPACITKGNTFRIDNAVICHDKNEPMAVIKAIAGLQDDIERVTGKKPTTTTGKHKGAKVIVGTYGVSRQITSLIKSGVLKEEDLKNKWESYVITVTNDNNPCLVIAGSDKRGTAYGIYEVSRQIGVSPWYWWADVPVAHKETATVDFGYHTSGEPSVKYRGIFINDEDWGLKPWSATNYEKELKDIGPRTYAKVCELIIRLKGNMLAPAMHSCTGAFYSHPESKLVADSFGVMITTSHCEPLLLNNAAKSEWDSKRDGEWNYKTNKATIAGKWEARLGEAAQFDNIYTLAMRGVHDEGMRGNLPIDERVSIIQQVTADQREMISRHTGKTITEVPQIFVPYKETMDIYEHGLRVPEDVTLVWVDDNYGYMKRVSDENERKRSGRAGVYYHLSYLGAPHDYLWLNTTAPVLMYEELKKSYDTGADRYWLLNVGDIKPMEIGIQTFMDMAWNFDAFDIASVNNHQAEMLAGIFGNIYKDEFQHILDEYYRLAWSRKPEYMGFEYEWDDDEHTGLRDTEFSFANYNDAQQRLADYQNLADRVEAIAQALPSGTTTRESFFQLIQYPVQASYQMNRKFLMAQLNHELHADGLTAEANWAARETQIAYDSISSLNKRYNTMLNGKWKGMMTIPPGYTALYHKKPEVTYTDVAGEKEPSGLLKPNKANNELENCHVVNLAQYTNKTGKVNIIKGIGYDWQVVQVGQPCEAPVDIESSTKAAVEYTFPKTDKDSVDVIISTVPFWPLHAGRGNALGVSVDGGEKQIYNNKFAEYSRRWKDQVMRNGAECRMRFAIDRNRDRHTLSLFMGDPGQMIQRIIIDWGGLKKTYVGVSPQNPI</sequence>
<protein>
    <recommendedName>
        <fullName evidence="6">Gylcosyl hydrolase 115 C-terminal domain-containing protein</fullName>
    </recommendedName>
</protein>
<dbReference type="Pfam" id="PF03648">
    <property type="entry name" value="Glyco_hydro_67N"/>
    <property type="match status" value="1"/>
</dbReference>
<feature type="domain" description="Gylcosyl hydrolase 115 C-terminal" evidence="3">
    <location>
        <begin position="718"/>
        <end position="835"/>
    </location>
</feature>
<dbReference type="InterPro" id="IPR029018">
    <property type="entry name" value="Hex-like_dom2"/>
</dbReference>
<dbReference type="Pfam" id="PF15979">
    <property type="entry name" value="Glyco_hydro_115"/>
    <property type="match status" value="1"/>
</dbReference>
<dbReference type="Gene3D" id="3.20.20.520">
    <property type="entry name" value="Glycosyl hydrolase family 115"/>
    <property type="match status" value="1"/>
</dbReference>
<dbReference type="InterPro" id="IPR031924">
    <property type="entry name" value="GH115"/>
</dbReference>
<dbReference type="PANTHER" id="PTHR37842:SF2">
    <property type="entry name" value="GYLCOSYL HYDROLASE 115 C-TERMINAL DOMAIN-CONTAINING PROTEIN"/>
    <property type="match status" value="1"/>
</dbReference>
<evidence type="ECO:0000259" key="2">
    <source>
        <dbReference type="Pfam" id="PF03648"/>
    </source>
</evidence>
<accession>A0ABX2AT02</accession>
<organism evidence="4 5">
    <name type="scientific">Xylanibacter rodentium</name>
    <dbReference type="NCBI Taxonomy" id="2736289"/>
    <lineage>
        <taxon>Bacteria</taxon>
        <taxon>Pseudomonadati</taxon>
        <taxon>Bacteroidota</taxon>
        <taxon>Bacteroidia</taxon>
        <taxon>Bacteroidales</taxon>
        <taxon>Prevotellaceae</taxon>
        <taxon>Xylanibacter</taxon>
    </lineage>
</organism>
<dbReference type="InterPro" id="IPR042301">
    <property type="entry name" value="GH115_sf"/>
</dbReference>
<dbReference type="InterPro" id="IPR041437">
    <property type="entry name" value="GH115_C"/>
</dbReference>
<keyword evidence="1" id="KW-0378">Hydrolase</keyword>
<proteinExistence type="predicted"/>
<evidence type="ECO:0000256" key="1">
    <source>
        <dbReference type="ARBA" id="ARBA00022801"/>
    </source>
</evidence>
<dbReference type="PANTHER" id="PTHR37842">
    <property type="match status" value="1"/>
</dbReference>
<dbReference type="Pfam" id="PF17829">
    <property type="entry name" value="GH115_C"/>
    <property type="match status" value="1"/>
</dbReference>
<gene>
    <name evidence="4" type="ORF">HPS55_01865</name>
</gene>
<keyword evidence="5" id="KW-1185">Reference proteome</keyword>
<evidence type="ECO:0000313" key="5">
    <source>
        <dbReference type="Proteomes" id="UP001193734"/>
    </source>
</evidence>
<dbReference type="Gene3D" id="1.20.58.2150">
    <property type="match status" value="1"/>
</dbReference>
<dbReference type="RefSeq" id="WP_172176630.1">
    <property type="nucleotide sequence ID" value="NZ_CASGIA010000001.1"/>
</dbReference>
<dbReference type="EMBL" id="JABKKE010000002">
    <property type="protein sequence ID" value="NPE13088.1"/>
    <property type="molecule type" value="Genomic_DNA"/>
</dbReference>